<evidence type="ECO:0008006" key="2">
    <source>
        <dbReference type="Google" id="ProtNLM"/>
    </source>
</evidence>
<protein>
    <recommendedName>
        <fullName evidence="2">Flagellar basal body rod protein N-terminal domain-containing protein</fullName>
    </recommendedName>
</protein>
<feature type="non-terminal residue" evidence="1">
    <location>
        <position position="98"/>
    </location>
</feature>
<gene>
    <name evidence="1" type="ORF">METZ01_LOCUS501905</name>
</gene>
<reference evidence="1" key="1">
    <citation type="submission" date="2018-05" db="EMBL/GenBank/DDBJ databases">
        <authorList>
            <person name="Lanie J.A."/>
            <person name="Ng W.-L."/>
            <person name="Kazmierczak K.M."/>
            <person name="Andrzejewski T.M."/>
            <person name="Davidsen T.M."/>
            <person name="Wayne K.J."/>
            <person name="Tettelin H."/>
            <person name="Glass J.I."/>
            <person name="Rusch D."/>
            <person name="Podicherti R."/>
            <person name="Tsui H.-C.T."/>
            <person name="Winkler M.E."/>
        </authorList>
    </citation>
    <scope>NUCLEOTIDE SEQUENCE</scope>
</reference>
<dbReference type="EMBL" id="UINC01220925">
    <property type="protein sequence ID" value="SVE49051.1"/>
    <property type="molecule type" value="Genomic_DNA"/>
</dbReference>
<organism evidence="1">
    <name type="scientific">marine metagenome</name>
    <dbReference type="NCBI Taxonomy" id="408172"/>
    <lineage>
        <taxon>unclassified sequences</taxon>
        <taxon>metagenomes</taxon>
        <taxon>ecological metagenomes</taxon>
    </lineage>
</organism>
<sequence length="98" mass="10511">MNVSLYQAAAAMEGNLLRQQTIAENLAASSVPGYKKHDSSFASISASNFSNKLNQASKTQLQFLIPAFKQVTNFQQGTLNPTGVNTDIAIDGPGFFQV</sequence>
<proteinExistence type="predicted"/>
<accession>A0A383DX49</accession>
<evidence type="ECO:0000313" key="1">
    <source>
        <dbReference type="EMBL" id="SVE49051.1"/>
    </source>
</evidence>
<name>A0A383DX49_9ZZZZ</name>
<dbReference type="AlphaFoldDB" id="A0A383DX49"/>